<evidence type="ECO:0000313" key="2">
    <source>
        <dbReference type="Proteomes" id="UP001150879"/>
    </source>
</evidence>
<dbReference type="EMBL" id="JAPQKP010000006">
    <property type="protein sequence ID" value="KAJ5185434.1"/>
    <property type="molecule type" value="Genomic_DNA"/>
</dbReference>
<reference evidence="1" key="2">
    <citation type="journal article" date="2023" name="IMA Fungus">
        <title>Comparative genomic study of the Penicillium genus elucidates a diverse pangenome and 15 lateral gene transfer events.</title>
        <authorList>
            <person name="Petersen C."/>
            <person name="Sorensen T."/>
            <person name="Nielsen M.R."/>
            <person name="Sondergaard T.E."/>
            <person name="Sorensen J.L."/>
            <person name="Fitzpatrick D.A."/>
            <person name="Frisvad J.C."/>
            <person name="Nielsen K.L."/>
        </authorList>
    </citation>
    <scope>NUCLEOTIDE SEQUENCE</scope>
    <source>
        <strain evidence="1">IBT 16849</strain>
    </source>
</reference>
<name>A0A9W9IWS3_9EURO</name>
<accession>A0A9W9IWS3</accession>
<comment type="caution">
    <text evidence="1">The sequence shown here is derived from an EMBL/GenBank/DDBJ whole genome shotgun (WGS) entry which is preliminary data.</text>
</comment>
<dbReference type="AlphaFoldDB" id="A0A9W9IWS3"/>
<protein>
    <submittedName>
        <fullName evidence="1">Mutanase</fullName>
    </submittedName>
</protein>
<sequence>MGAAHAKPKATGTTGYPAEGKDANYVGFCSFVCNYGCCPSVTCGTTEHPMPVSTVSDFLPPAYIAGTGDNNVAGLCSFACNFGYCPINLCSCTKTGSLIQPSAQTEGAGEAGPGYSKRSIREVSVWLSTTMPFSPPGSRWSTVIDMC</sequence>
<keyword evidence="2" id="KW-1185">Reference proteome</keyword>
<organism evidence="1 2">
    <name type="scientific">Penicillium cf. griseofulvum</name>
    <dbReference type="NCBI Taxonomy" id="2972120"/>
    <lineage>
        <taxon>Eukaryota</taxon>
        <taxon>Fungi</taxon>
        <taxon>Dikarya</taxon>
        <taxon>Ascomycota</taxon>
        <taxon>Pezizomycotina</taxon>
        <taxon>Eurotiomycetes</taxon>
        <taxon>Eurotiomycetidae</taxon>
        <taxon>Eurotiales</taxon>
        <taxon>Aspergillaceae</taxon>
        <taxon>Penicillium</taxon>
    </lineage>
</organism>
<proteinExistence type="predicted"/>
<dbReference type="OrthoDB" id="1046782at2759"/>
<reference evidence="1" key="1">
    <citation type="submission" date="2022-11" db="EMBL/GenBank/DDBJ databases">
        <authorList>
            <person name="Petersen C."/>
        </authorList>
    </citation>
    <scope>NUCLEOTIDE SEQUENCE</scope>
    <source>
        <strain evidence="1">IBT 16849</strain>
    </source>
</reference>
<gene>
    <name evidence="1" type="ORF">N7472_010274</name>
</gene>
<dbReference type="Proteomes" id="UP001150879">
    <property type="component" value="Unassembled WGS sequence"/>
</dbReference>
<evidence type="ECO:0000313" key="1">
    <source>
        <dbReference type="EMBL" id="KAJ5185434.1"/>
    </source>
</evidence>